<name>A0ABQ3XLB6_9ACTN</name>
<feature type="DNA-binding region" description="H-T-H motif" evidence="4">
    <location>
        <begin position="28"/>
        <end position="47"/>
    </location>
</feature>
<evidence type="ECO:0000256" key="2">
    <source>
        <dbReference type="ARBA" id="ARBA00023125"/>
    </source>
</evidence>
<feature type="domain" description="HTH tetR-type" evidence="5">
    <location>
        <begin position="6"/>
        <end position="65"/>
    </location>
</feature>
<dbReference type="InterPro" id="IPR050109">
    <property type="entry name" value="HTH-type_TetR-like_transc_reg"/>
</dbReference>
<dbReference type="SUPFAM" id="SSF48498">
    <property type="entry name" value="Tetracyclin repressor-like, C-terminal domain"/>
    <property type="match status" value="1"/>
</dbReference>
<dbReference type="InterPro" id="IPR009057">
    <property type="entry name" value="Homeodomain-like_sf"/>
</dbReference>
<dbReference type="Pfam" id="PF00440">
    <property type="entry name" value="TetR_N"/>
    <property type="match status" value="1"/>
</dbReference>
<gene>
    <name evidence="6" type="ORF">Aco03nite_076900</name>
</gene>
<dbReference type="PANTHER" id="PTHR30055">
    <property type="entry name" value="HTH-TYPE TRANSCRIPTIONAL REGULATOR RUTR"/>
    <property type="match status" value="1"/>
</dbReference>
<sequence length="185" mass="20028">MRVDARMTTQVIREAAQVEFSARGLDAPLEAIALAAGVSKGTIYNRFGGRQGLVDAVVEDLVRVKIEQIVAAARAVTDPGERLAAFLRETWRLQFSDPVANDVLTRDHSTSAVIAALCALCSTAGNEFLAQARQERAVNPAVSENDLWMLIRANGAVVRAEGVADRDEHERLCGLLLTGLFTDPR</sequence>
<protein>
    <submittedName>
        <fullName evidence="6">TetR family transcriptional regulator</fullName>
    </submittedName>
</protein>
<evidence type="ECO:0000256" key="3">
    <source>
        <dbReference type="ARBA" id="ARBA00023163"/>
    </source>
</evidence>
<dbReference type="PROSITE" id="PS50977">
    <property type="entry name" value="HTH_TETR_2"/>
    <property type="match status" value="1"/>
</dbReference>
<comment type="caution">
    <text evidence="6">The sequence shown here is derived from an EMBL/GenBank/DDBJ whole genome shotgun (WGS) entry which is preliminary data.</text>
</comment>
<dbReference type="Gene3D" id="1.10.357.10">
    <property type="entry name" value="Tetracycline Repressor, domain 2"/>
    <property type="match status" value="1"/>
</dbReference>
<keyword evidence="1" id="KW-0805">Transcription regulation</keyword>
<organism evidence="6 7">
    <name type="scientific">Actinoplanes couchii</name>
    <dbReference type="NCBI Taxonomy" id="403638"/>
    <lineage>
        <taxon>Bacteria</taxon>
        <taxon>Bacillati</taxon>
        <taxon>Actinomycetota</taxon>
        <taxon>Actinomycetes</taxon>
        <taxon>Micromonosporales</taxon>
        <taxon>Micromonosporaceae</taxon>
        <taxon>Actinoplanes</taxon>
    </lineage>
</organism>
<keyword evidence="2 4" id="KW-0238">DNA-binding</keyword>
<dbReference type="InterPro" id="IPR036271">
    <property type="entry name" value="Tet_transcr_reg_TetR-rel_C_sf"/>
</dbReference>
<evidence type="ECO:0000313" key="7">
    <source>
        <dbReference type="Proteomes" id="UP000612282"/>
    </source>
</evidence>
<dbReference type="SUPFAM" id="SSF46689">
    <property type="entry name" value="Homeodomain-like"/>
    <property type="match status" value="1"/>
</dbReference>
<proteinExistence type="predicted"/>
<evidence type="ECO:0000256" key="1">
    <source>
        <dbReference type="ARBA" id="ARBA00023015"/>
    </source>
</evidence>
<dbReference type="Pfam" id="PF21597">
    <property type="entry name" value="TetR_C_43"/>
    <property type="match status" value="1"/>
</dbReference>
<dbReference type="EMBL" id="BOMG01000096">
    <property type="protein sequence ID" value="GID59286.1"/>
    <property type="molecule type" value="Genomic_DNA"/>
</dbReference>
<evidence type="ECO:0000259" key="5">
    <source>
        <dbReference type="PROSITE" id="PS50977"/>
    </source>
</evidence>
<dbReference type="Proteomes" id="UP000612282">
    <property type="component" value="Unassembled WGS sequence"/>
</dbReference>
<evidence type="ECO:0000313" key="6">
    <source>
        <dbReference type="EMBL" id="GID59286.1"/>
    </source>
</evidence>
<keyword evidence="7" id="KW-1185">Reference proteome</keyword>
<reference evidence="6 7" key="1">
    <citation type="submission" date="2021-01" db="EMBL/GenBank/DDBJ databases">
        <title>Whole genome shotgun sequence of Actinoplanes couchii NBRC 106145.</title>
        <authorList>
            <person name="Komaki H."/>
            <person name="Tamura T."/>
        </authorList>
    </citation>
    <scope>NUCLEOTIDE SEQUENCE [LARGE SCALE GENOMIC DNA]</scope>
    <source>
        <strain evidence="6 7">NBRC 106145</strain>
    </source>
</reference>
<dbReference type="PANTHER" id="PTHR30055:SF234">
    <property type="entry name" value="HTH-TYPE TRANSCRIPTIONAL REGULATOR BETI"/>
    <property type="match status" value="1"/>
</dbReference>
<dbReference type="InterPro" id="IPR049445">
    <property type="entry name" value="TetR_SbtR-like_C"/>
</dbReference>
<dbReference type="InterPro" id="IPR001647">
    <property type="entry name" value="HTH_TetR"/>
</dbReference>
<evidence type="ECO:0000256" key="4">
    <source>
        <dbReference type="PROSITE-ProRule" id="PRU00335"/>
    </source>
</evidence>
<dbReference type="PRINTS" id="PR00455">
    <property type="entry name" value="HTHTETR"/>
</dbReference>
<accession>A0ABQ3XLB6</accession>
<keyword evidence="3" id="KW-0804">Transcription</keyword>